<dbReference type="AlphaFoldDB" id="A0A1Q2TBP2"/>
<accession>A0A1Q2TBP2</accession>
<sequence length="46" mass="4984">MRGDGMLTSKEEKIMPTIILCKRANPVGGQGVIKLITQHVIGTNHP</sequence>
<keyword evidence="1" id="KW-0614">Plasmid</keyword>
<reference evidence="1" key="1">
    <citation type="submission" date="2016-10" db="EMBL/GenBank/DDBJ databases">
        <title>Complete sequence of IncI1 plasmids carrying blaCTX-M-8 isolated from healthy human and chicken meat.</title>
        <authorList>
            <person name="Norizuki C."/>
            <person name="Wachino J."/>
            <person name="Kawamura K."/>
            <person name="Arakawa Y."/>
        </authorList>
    </citation>
    <scope>NUCLEOTIDE SEQUENCE</scope>
    <source>
        <strain evidence="1">N23</strain>
        <plasmid evidence="1">pN23</plasmid>
    </source>
</reference>
<proteinExistence type="predicted"/>
<dbReference type="EMBL" id="AP017892">
    <property type="protein sequence ID" value="BAW89065.1"/>
    <property type="molecule type" value="Genomic_DNA"/>
</dbReference>
<organism evidence="1">
    <name type="scientific">Escherichia coli</name>
    <dbReference type="NCBI Taxonomy" id="562"/>
    <lineage>
        <taxon>Bacteria</taxon>
        <taxon>Pseudomonadati</taxon>
        <taxon>Pseudomonadota</taxon>
        <taxon>Gammaproteobacteria</taxon>
        <taxon>Enterobacterales</taxon>
        <taxon>Enterobacteriaceae</taxon>
        <taxon>Escherichia</taxon>
    </lineage>
</organism>
<geneLocation type="plasmid" evidence="1">
    <name>pN23</name>
</geneLocation>
<gene>
    <name evidence="1" type="primary">A15G_04566</name>
</gene>
<evidence type="ECO:0000313" key="1">
    <source>
        <dbReference type="EMBL" id="BAW89065.1"/>
    </source>
</evidence>
<protein>
    <submittedName>
        <fullName evidence="1">Uncharacterized protein</fullName>
    </submittedName>
</protein>
<name>A0A1Q2TBP2_ECOLX</name>